<evidence type="ECO:0000313" key="1">
    <source>
        <dbReference type="EMBL" id="QBA64937.1"/>
    </source>
</evidence>
<dbReference type="EMBL" id="CP035544">
    <property type="protein sequence ID" value="QBA64937.1"/>
    <property type="molecule type" value="Genomic_DNA"/>
</dbReference>
<reference evidence="1 2" key="1">
    <citation type="submission" date="2019-01" db="EMBL/GenBank/DDBJ databases">
        <title>Muriicola soli sp. nov., isolated from soil.</title>
        <authorList>
            <person name="Kang H.J."/>
            <person name="Kim S.B."/>
        </authorList>
    </citation>
    <scope>NUCLEOTIDE SEQUENCE [LARGE SCALE GENOMIC DNA]</scope>
    <source>
        <strain evidence="1 2">MMS17-SY002</strain>
    </source>
</reference>
<proteinExistence type="predicted"/>
<sequence>MNKLLILCGMVFLGITSTPQSSFPDEVQLETETNPVILLDENFVATSLVINVANWECTEETESKTLELSAIPYLEDNEELDLGFNTADYLPQNFDPYRAYFDLASVEYVNIIEEEVHDSDLSLNLPEDFNPFAFPAHFMDVSYIEEEDLSLGFDTEDYLLAGFDPYKKELDLNSIVYLEDEDLDLGFDTGQYLPENFNPYSL</sequence>
<dbReference type="AlphaFoldDB" id="A0A411EBP8"/>
<protein>
    <submittedName>
        <fullName evidence="1">Uncharacterized protein</fullName>
    </submittedName>
</protein>
<keyword evidence="2" id="KW-1185">Reference proteome</keyword>
<dbReference type="Proteomes" id="UP000290889">
    <property type="component" value="Chromosome"/>
</dbReference>
<gene>
    <name evidence="1" type="ORF">EQY75_10605</name>
</gene>
<organism evidence="1 2">
    <name type="scientific">Muriicola soli</name>
    <dbReference type="NCBI Taxonomy" id="2507538"/>
    <lineage>
        <taxon>Bacteria</taxon>
        <taxon>Pseudomonadati</taxon>
        <taxon>Bacteroidota</taxon>
        <taxon>Flavobacteriia</taxon>
        <taxon>Flavobacteriales</taxon>
        <taxon>Flavobacteriaceae</taxon>
        <taxon>Muriicola</taxon>
    </lineage>
</organism>
<name>A0A411EBP8_9FLAO</name>
<dbReference type="RefSeq" id="WP_129605694.1">
    <property type="nucleotide sequence ID" value="NZ_CP035544.1"/>
</dbReference>
<accession>A0A411EBP8</accession>
<dbReference type="OrthoDB" id="1178051at2"/>
<evidence type="ECO:0000313" key="2">
    <source>
        <dbReference type="Proteomes" id="UP000290889"/>
    </source>
</evidence>
<dbReference type="KEGG" id="mur:EQY75_10605"/>